<accession>A0A183E0A1</accession>
<reference evidence="4" key="1">
    <citation type="submission" date="2016-06" db="UniProtKB">
        <authorList>
            <consortium name="WormBaseParasite"/>
        </authorList>
    </citation>
    <scope>IDENTIFICATION</scope>
</reference>
<evidence type="ECO:0000313" key="4">
    <source>
        <dbReference type="WBParaSite" id="GPUH_0001441101-mRNA-1"/>
    </source>
</evidence>
<gene>
    <name evidence="2" type="ORF">GPUH_LOCUS14394</name>
</gene>
<reference evidence="2 3" key="2">
    <citation type="submission" date="2018-11" db="EMBL/GenBank/DDBJ databases">
        <authorList>
            <consortium name="Pathogen Informatics"/>
        </authorList>
    </citation>
    <scope>NUCLEOTIDE SEQUENCE [LARGE SCALE GENOMIC DNA]</scope>
</reference>
<dbReference type="Proteomes" id="UP000271098">
    <property type="component" value="Unassembled WGS sequence"/>
</dbReference>
<dbReference type="WBParaSite" id="GPUH_0001441101-mRNA-1">
    <property type="protein sequence ID" value="GPUH_0001441101-mRNA-1"/>
    <property type="gene ID" value="GPUH_0001441101"/>
</dbReference>
<protein>
    <submittedName>
        <fullName evidence="2 4">Uncharacterized protein</fullName>
    </submittedName>
</protein>
<proteinExistence type="predicted"/>
<feature type="region of interest" description="Disordered" evidence="1">
    <location>
        <begin position="359"/>
        <end position="394"/>
    </location>
</feature>
<evidence type="ECO:0000313" key="3">
    <source>
        <dbReference type="Proteomes" id="UP000271098"/>
    </source>
</evidence>
<dbReference type="AlphaFoldDB" id="A0A183E0A1"/>
<feature type="compositionally biased region" description="Basic residues" evidence="1">
    <location>
        <begin position="14"/>
        <end position="23"/>
    </location>
</feature>
<evidence type="ECO:0000313" key="2">
    <source>
        <dbReference type="EMBL" id="VDN24090.1"/>
    </source>
</evidence>
<dbReference type="EMBL" id="UYRT01081210">
    <property type="protein sequence ID" value="VDN24090.1"/>
    <property type="molecule type" value="Genomic_DNA"/>
</dbReference>
<evidence type="ECO:0000256" key="1">
    <source>
        <dbReference type="SAM" id="MobiDB-lite"/>
    </source>
</evidence>
<sequence length="394" mass="43378">MRRLEQVVIHKLNLHKGRPRSKKKSLEPNNEDVGRAKGTGDKGANIPQGMDTKNLQQQTTDGATVTSELPNVLFPPEGPKVQKVLPPSEVPDVQEMLPLAISACKSVPLNLSLKYIPKQLDRNGQKNAYKWVVLVMRKMHELLANKPENCTTGERAHNGMEITAGERACNGPNIEDVGLAKGTRDKSGNIPQGMDTKNLQQQTTEGAAVTSELPNVLFLLPVQFMVRRWNIVLNNLDETPHDANMAERLLKLRSGILKYLTSLVPIYLEIKESGRLDISKLTQKNDQLREEMINCNLGEAVANWVFFNPNLSGDFEDHLQFDAPTDREADSSTNAYLPIKTQSTPLQLRVRDCLDVKGPSGSAAGGSSGGRQQVVPGIVRPPSLMSTRKLTGSV</sequence>
<keyword evidence="3" id="KW-1185">Reference proteome</keyword>
<name>A0A183E0A1_9BILA</name>
<organism evidence="4">
    <name type="scientific">Gongylonema pulchrum</name>
    <dbReference type="NCBI Taxonomy" id="637853"/>
    <lineage>
        <taxon>Eukaryota</taxon>
        <taxon>Metazoa</taxon>
        <taxon>Ecdysozoa</taxon>
        <taxon>Nematoda</taxon>
        <taxon>Chromadorea</taxon>
        <taxon>Rhabditida</taxon>
        <taxon>Spirurina</taxon>
        <taxon>Spiruromorpha</taxon>
        <taxon>Spiruroidea</taxon>
        <taxon>Gongylonematidae</taxon>
        <taxon>Gongylonema</taxon>
    </lineage>
</organism>
<feature type="region of interest" description="Disordered" evidence="1">
    <location>
        <begin position="14"/>
        <end position="52"/>
    </location>
</feature>
<feature type="compositionally biased region" description="Polar residues" evidence="1">
    <location>
        <begin position="384"/>
        <end position="394"/>
    </location>
</feature>